<dbReference type="InterPro" id="IPR002110">
    <property type="entry name" value="Ankyrin_rpt"/>
</dbReference>
<feature type="repeat" description="ANK" evidence="3">
    <location>
        <begin position="346"/>
        <end position="378"/>
    </location>
</feature>
<dbReference type="Proteomes" id="UP001620626">
    <property type="component" value="Unassembled WGS sequence"/>
</dbReference>
<feature type="region of interest" description="Disordered" evidence="4">
    <location>
        <begin position="989"/>
        <end position="1047"/>
    </location>
</feature>
<dbReference type="EMBL" id="JBICBT010000064">
    <property type="protein sequence ID" value="KAL3124771.1"/>
    <property type="molecule type" value="Genomic_DNA"/>
</dbReference>
<evidence type="ECO:0000256" key="1">
    <source>
        <dbReference type="ARBA" id="ARBA00022737"/>
    </source>
</evidence>
<evidence type="ECO:0000313" key="5">
    <source>
        <dbReference type="EMBL" id="KAL3124771.1"/>
    </source>
</evidence>
<proteinExistence type="predicted"/>
<protein>
    <submittedName>
        <fullName evidence="5">Uncharacterized protein</fullName>
    </submittedName>
</protein>
<dbReference type="SMART" id="SM00248">
    <property type="entry name" value="ANK"/>
    <property type="match status" value="11"/>
</dbReference>
<feature type="repeat" description="ANK" evidence="3">
    <location>
        <begin position="196"/>
        <end position="228"/>
    </location>
</feature>
<feature type="compositionally biased region" description="Basic and acidic residues" evidence="4">
    <location>
        <begin position="671"/>
        <end position="680"/>
    </location>
</feature>
<dbReference type="PANTHER" id="PTHR24198">
    <property type="entry name" value="ANKYRIN REPEAT AND PROTEIN KINASE DOMAIN-CONTAINING PROTEIN"/>
    <property type="match status" value="1"/>
</dbReference>
<organism evidence="5 6">
    <name type="scientific">Heterodera trifolii</name>
    <dbReference type="NCBI Taxonomy" id="157864"/>
    <lineage>
        <taxon>Eukaryota</taxon>
        <taxon>Metazoa</taxon>
        <taxon>Ecdysozoa</taxon>
        <taxon>Nematoda</taxon>
        <taxon>Chromadorea</taxon>
        <taxon>Rhabditida</taxon>
        <taxon>Tylenchina</taxon>
        <taxon>Tylenchomorpha</taxon>
        <taxon>Tylenchoidea</taxon>
        <taxon>Heteroderidae</taxon>
        <taxon>Heteroderinae</taxon>
        <taxon>Heterodera</taxon>
    </lineage>
</organism>
<dbReference type="PROSITE" id="PS50088">
    <property type="entry name" value="ANK_REPEAT"/>
    <property type="match status" value="6"/>
</dbReference>
<dbReference type="SUPFAM" id="SSF48403">
    <property type="entry name" value="Ankyrin repeat"/>
    <property type="match status" value="1"/>
</dbReference>
<feature type="repeat" description="ANK" evidence="3">
    <location>
        <begin position="458"/>
        <end position="486"/>
    </location>
</feature>
<keyword evidence="1" id="KW-0677">Repeat</keyword>
<dbReference type="PROSITE" id="PS50297">
    <property type="entry name" value="ANK_REP_REGION"/>
    <property type="match status" value="5"/>
</dbReference>
<dbReference type="InterPro" id="IPR036770">
    <property type="entry name" value="Ankyrin_rpt-contain_sf"/>
</dbReference>
<feature type="repeat" description="ANK" evidence="3">
    <location>
        <begin position="391"/>
        <end position="423"/>
    </location>
</feature>
<feature type="compositionally biased region" description="Low complexity" evidence="4">
    <location>
        <begin position="990"/>
        <end position="1002"/>
    </location>
</feature>
<feature type="region of interest" description="Disordered" evidence="4">
    <location>
        <begin position="671"/>
        <end position="792"/>
    </location>
</feature>
<evidence type="ECO:0000256" key="4">
    <source>
        <dbReference type="SAM" id="MobiDB-lite"/>
    </source>
</evidence>
<feature type="compositionally biased region" description="Basic and acidic residues" evidence="4">
    <location>
        <begin position="639"/>
        <end position="654"/>
    </location>
</feature>
<feature type="compositionally biased region" description="Basic and acidic residues" evidence="4">
    <location>
        <begin position="687"/>
        <end position="701"/>
    </location>
</feature>
<keyword evidence="6" id="KW-1185">Reference proteome</keyword>
<feature type="compositionally biased region" description="Polar residues" evidence="4">
    <location>
        <begin position="715"/>
        <end position="724"/>
    </location>
</feature>
<feature type="region of interest" description="Disordered" evidence="4">
    <location>
        <begin position="632"/>
        <end position="654"/>
    </location>
</feature>
<feature type="repeat" description="ANK" evidence="3">
    <location>
        <begin position="163"/>
        <end position="195"/>
    </location>
</feature>
<evidence type="ECO:0000256" key="2">
    <source>
        <dbReference type="ARBA" id="ARBA00023043"/>
    </source>
</evidence>
<dbReference type="Gene3D" id="1.25.40.20">
    <property type="entry name" value="Ankyrin repeat-containing domain"/>
    <property type="match status" value="3"/>
</dbReference>
<dbReference type="PANTHER" id="PTHR24198:SF165">
    <property type="entry name" value="ANKYRIN REPEAT-CONTAINING PROTEIN-RELATED"/>
    <property type="match status" value="1"/>
</dbReference>
<feature type="compositionally biased region" description="Basic and acidic residues" evidence="4">
    <location>
        <begin position="750"/>
        <end position="771"/>
    </location>
</feature>
<sequence>MTFQLKVSRHKSCCFSELIKGISRRAKRSKSNGRSAKVRVKGAMADWHNLPLAASTPWQGTFPIQSFRVVIPRHLGFFLSILNDKSNGPLQGESNAGELLFAALDSGDMEKTNEIMDKHPESVDVRDEEKRVPLHYAADCADLETFERILSLNRLLMDAQDEFGFTPLLVSVMAGNFEVMEYLMEQGAHLGHLDCDGHSAAHWAVVCGQLDLLIALHRYGAPIDLADVHGAYPLHYATVSSSTAVEEEVPLGRAEAILHTLLRKGVPLECADVDGRTPLLWAASDGNLSAFCTLIQAGANRFATDRDGLGVVHCAASHGHAHILREMFSLLVGRNAAIAVDAKDRNSDTPLFYAATFGHWQCAKLLLEKGANANHKVGGGNGLKNVKKDKRNRTAAHCAAAKGQLRVLKLLRQFGANLNLQNYRGDLPFHEAVQTGIKEVVEWFLDIDPNFVSAPNFCGRISLHLAASKGSKELVDLLCIRGAPTNNLMMNKGQLLTPLDVAKRRGHKLIIEYLIGTCGALSADDVPSEDRNIQRKSIEQQMEKAKVRKTRIELTEDEEMAGDEALSLLRRGNSFWEKGTAGREMVDASTTMSRRSSSASGSFYFKKKVPRATSTTDLAQMATTNTQKMAKTFNQQQEEGQKREEAQDKAGRAEMEQTIQRIVKEELRKVKEVGEERQGESWRGGQRHADSAENGESTREKEDEEAEEEDREHQQNIMPKQHNVTAKFHAKHSARERTAQTDDQTNGENDSEKELVKKVQHKIGEGGTEGKRIRRMTPRGTERAEEREEEAGVTELHILEQGLYPPMPHNQQPIGRMAEFAEPSPTEQHAPRSSIARRYIHEKAIFDELTHLKRMQLQYRRVSEDVLVRSLVQNFCRMHSIHPAHFRRVHTFHHWEKFLYDQLKLIYLEERDRISAAAAAASQKSAAAAGGVGAHPMALYSAQQRVFSASALTGGAAPTNAFIQRRFDARILPRTDPLEERMNELSRIYGSGSSSQNSGMQMLEEEHQQKGTRNGKENGMRKRVTKEKGEERVRRRGKETEEGESHL</sequence>
<evidence type="ECO:0000256" key="3">
    <source>
        <dbReference type="PROSITE-ProRule" id="PRU00023"/>
    </source>
</evidence>
<dbReference type="Pfam" id="PF13637">
    <property type="entry name" value="Ank_4"/>
    <property type="match status" value="1"/>
</dbReference>
<dbReference type="AlphaFoldDB" id="A0ABD2MB80"/>
<feature type="compositionally biased region" description="Basic and acidic residues" evidence="4">
    <location>
        <begin position="1004"/>
        <end position="1047"/>
    </location>
</feature>
<keyword evidence="2 3" id="KW-0040">ANK repeat</keyword>
<comment type="caution">
    <text evidence="5">The sequence shown here is derived from an EMBL/GenBank/DDBJ whole genome shotgun (WGS) entry which is preliminary data.</text>
</comment>
<reference evidence="5 6" key="1">
    <citation type="submission" date="2024-10" db="EMBL/GenBank/DDBJ databases">
        <authorList>
            <person name="Kim D."/>
        </authorList>
    </citation>
    <scope>NUCLEOTIDE SEQUENCE [LARGE SCALE GENOMIC DNA]</scope>
    <source>
        <strain evidence="5">BH-2024</strain>
    </source>
</reference>
<name>A0ABD2MB80_9BILA</name>
<gene>
    <name evidence="5" type="ORF">niasHT_001608</name>
</gene>
<evidence type="ECO:0000313" key="6">
    <source>
        <dbReference type="Proteomes" id="UP001620626"/>
    </source>
</evidence>
<feature type="repeat" description="ANK" evidence="3">
    <location>
        <begin position="274"/>
        <end position="306"/>
    </location>
</feature>
<accession>A0ABD2MB80</accession>
<dbReference type="Pfam" id="PF12796">
    <property type="entry name" value="Ank_2"/>
    <property type="match status" value="2"/>
</dbReference>